<evidence type="ECO:0000256" key="1">
    <source>
        <dbReference type="SAM" id="Coils"/>
    </source>
</evidence>
<proteinExistence type="predicted"/>
<dbReference type="InterPro" id="IPR027417">
    <property type="entry name" value="P-loop_NTPase"/>
</dbReference>
<gene>
    <name evidence="4" type="ORF">RLT85_14890</name>
</gene>
<evidence type="ECO:0000259" key="2">
    <source>
        <dbReference type="Pfam" id="PF13175"/>
    </source>
</evidence>
<reference evidence="5" key="1">
    <citation type="submission" date="2023-07" db="EMBL/GenBank/DDBJ databases">
        <title>Isolating and identifying novel microbial strains from the Mariana Trench.</title>
        <authorList>
            <person name="Fu H."/>
        </authorList>
    </citation>
    <scope>NUCLEOTIDE SEQUENCE [LARGE SCALE GENOMIC DNA]</scope>
    <source>
        <strain evidence="5">T-y2</strain>
    </source>
</reference>
<dbReference type="PANTHER" id="PTHR43581">
    <property type="entry name" value="ATP/GTP PHOSPHATASE"/>
    <property type="match status" value="1"/>
</dbReference>
<evidence type="ECO:0000259" key="3">
    <source>
        <dbReference type="Pfam" id="PF20469"/>
    </source>
</evidence>
<dbReference type="CDD" id="cd01026">
    <property type="entry name" value="TOPRIM_OLD"/>
    <property type="match status" value="1"/>
</dbReference>
<dbReference type="InterPro" id="IPR041685">
    <property type="entry name" value="AAA_GajA/Old/RecF-like"/>
</dbReference>
<dbReference type="Proteomes" id="UP001182991">
    <property type="component" value="Unassembled WGS sequence"/>
</dbReference>
<feature type="domain" description="OLD protein-like TOPRIM" evidence="3">
    <location>
        <begin position="393"/>
        <end position="455"/>
    </location>
</feature>
<keyword evidence="5" id="KW-1185">Reference proteome</keyword>
<accession>A0ABU2KML5</accession>
<dbReference type="Pfam" id="PF13175">
    <property type="entry name" value="AAA_15"/>
    <property type="match status" value="1"/>
</dbReference>
<dbReference type="InterPro" id="IPR034139">
    <property type="entry name" value="TOPRIM_OLD"/>
</dbReference>
<dbReference type="EMBL" id="JAVRBG010000029">
    <property type="protein sequence ID" value="MDT0295917.1"/>
    <property type="molecule type" value="Genomic_DNA"/>
</dbReference>
<feature type="domain" description="Endonuclease GajA/Old nuclease/RecF-like AAA" evidence="2">
    <location>
        <begin position="1"/>
        <end position="339"/>
    </location>
</feature>
<organism evidence="4 5">
    <name type="scientific">Mesonia ostreae</name>
    <dbReference type="NCBI Taxonomy" id="861110"/>
    <lineage>
        <taxon>Bacteria</taxon>
        <taxon>Pseudomonadati</taxon>
        <taxon>Bacteroidota</taxon>
        <taxon>Flavobacteriia</taxon>
        <taxon>Flavobacteriales</taxon>
        <taxon>Flavobacteriaceae</taxon>
        <taxon>Mesonia</taxon>
    </lineage>
</organism>
<dbReference type="Pfam" id="PF20469">
    <property type="entry name" value="OLD-like_TOPRIM"/>
    <property type="match status" value="1"/>
</dbReference>
<dbReference type="PANTHER" id="PTHR43581:SF4">
    <property type="entry name" value="ATP_GTP PHOSPHATASE"/>
    <property type="match status" value="1"/>
</dbReference>
<dbReference type="Gene3D" id="3.40.50.300">
    <property type="entry name" value="P-loop containing nucleotide triphosphate hydrolases"/>
    <property type="match status" value="1"/>
</dbReference>
<evidence type="ECO:0000313" key="5">
    <source>
        <dbReference type="Proteomes" id="UP001182991"/>
    </source>
</evidence>
<dbReference type="RefSeq" id="WP_311402839.1">
    <property type="nucleotide sequence ID" value="NZ_JAVRBG010000029.1"/>
</dbReference>
<feature type="coiled-coil region" evidence="1">
    <location>
        <begin position="176"/>
        <end position="203"/>
    </location>
</feature>
<dbReference type="InterPro" id="IPR051396">
    <property type="entry name" value="Bact_Antivir_Def_Nuclease"/>
</dbReference>
<sequence>MKLLDITIKNFRSIKGDGITLSLKDSDIIFLYGQNNAGKSSLLSAYEYMIAPKKKATLNDFLGFDTNNHIEIKTTFLKEEGDNAIFENKGFNKWVSEDGKIKFRKTWEDINVEGKKETFDPNPEINDYVENGFGGLEQYLTKHSPTPVRIPAFPTPADLTKFIKETIQKSVLKSLKDDEVEAYQNVMNEIENLQERILSNENITSKTDKANDNFRKIFPNLTLEISPIEGQEFNLASTFEKEFSVIIKDDRFPEAKQDFSNHGHGVIRQALFNFLGIVKNDLPTNNDGESVSKEYIILFEEPEVYLHPKAINLLRKVLYELCADSPFQIICASHSPALIDISKQHTTLVRLLREEDGTTKIYQAGDDLFSSSQEIKNKVQMINRFDPNICESFFSNEVILVEGDTEAIVVRELLERKFPTNDIFVVNTGSKNNIPFFQKIFNHFNIKQHIIHDSDTRYNYTKTKGNNGEINYAVKNNNDGNPKNNSAWTINQNIWDELTRGNEFNENLSKRYVSVYDFESSHDYQYDKDKGKPLSAFEYANSLDINSNVPILNFLNMICGETEKPIEYTQEEIDELVNEPNE</sequence>
<comment type="caution">
    <text evidence="4">The sequence shown here is derived from an EMBL/GenBank/DDBJ whole genome shotgun (WGS) entry which is preliminary data.</text>
</comment>
<keyword evidence="1" id="KW-0175">Coiled coil</keyword>
<dbReference type="SUPFAM" id="SSF52540">
    <property type="entry name" value="P-loop containing nucleoside triphosphate hydrolases"/>
    <property type="match status" value="1"/>
</dbReference>
<name>A0ABU2KML5_9FLAO</name>
<evidence type="ECO:0000313" key="4">
    <source>
        <dbReference type="EMBL" id="MDT0295917.1"/>
    </source>
</evidence>
<protein>
    <submittedName>
        <fullName evidence="4">AAA family ATPase</fullName>
    </submittedName>
</protein>